<protein>
    <submittedName>
        <fullName evidence="3">Mediator of RNA polymerase II transcription subunit 20</fullName>
    </submittedName>
</protein>
<keyword evidence="2" id="KW-1185">Reference proteome</keyword>
<dbReference type="WBParaSite" id="HPLM_0002131601-mRNA-1">
    <property type="protein sequence ID" value="HPLM_0002131601-mRNA-1"/>
    <property type="gene ID" value="HPLM_0002131601"/>
</dbReference>
<reference evidence="1 2" key="2">
    <citation type="submission" date="2018-11" db="EMBL/GenBank/DDBJ databases">
        <authorList>
            <consortium name="Pathogen Informatics"/>
        </authorList>
    </citation>
    <scope>NUCLEOTIDE SEQUENCE [LARGE SCALE GENOMIC DNA]</scope>
    <source>
        <strain evidence="1 2">MHpl1</strain>
    </source>
</reference>
<reference evidence="3" key="1">
    <citation type="submission" date="2017-02" db="UniProtKB">
        <authorList>
            <consortium name="WormBaseParasite"/>
        </authorList>
    </citation>
    <scope>IDENTIFICATION</scope>
</reference>
<evidence type="ECO:0000313" key="2">
    <source>
        <dbReference type="Proteomes" id="UP000268014"/>
    </source>
</evidence>
<accession>A0A0N4XAC1</accession>
<name>A0A0N4XAC1_HAEPC</name>
<evidence type="ECO:0000313" key="1">
    <source>
        <dbReference type="EMBL" id="VDO89117.1"/>
    </source>
</evidence>
<organism evidence="3">
    <name type="scientific">Haemonchus placei</name>
    <name type="common">Barber's pole worm</name>
    <dbReference type="NCBI Taxonomy" id="6290"/>
    <lineage>
        <taxon>Eukaryota</taxon>
        <taxon>Metazoa</taxon>
        <taxon>Ecdysozoa</taxon>
        <taxon>Nematoda</taxon>
        <taxon>Chromadorea</taxon>
        <taxon>Rhabditida</taxon>
        <taxon>Rhabditina</taxon>
        <taxon>Rhabditomorpha</taxon>
        <taxon>Strongyloidea</taxon>
        <taxon>Trichostrongylidae</taxon>
        <taxon>Haemonchus</taxon>
    </lineage>
</organism>
<gene>
    <name evidence="1" type="ORF">HPLM_LOCUS21305</name>
</gene>
<evidence type="ECO:0000313" key="3">
    <source>
        <dbReference type="WBParaSite" id="HPLM_0002131601-mRNA-1"/>
    </source>
</evidence>
<sequence length="100" mass="10660">MTGFVQCVRDVLGVEVLNLSPLCAPNVPCGKHGGMGKVKGILEMLGKSRSIDKGVTVEKERQLIAAVGLFKVQGTCSFDVSWNHARYVTTANANPVSETV</sequence>
<dbReference type="Proteomes" id="UP000268014">
    <property type="component" value="Unassembled WGS sequence"/>
</dbReference>
<proteinExistence type="predicted"/>
<dbReference type="EMBL" id="UZAF01023240">
    <property type="protein sequence ID" value="VDO89117.1"/>
    <property type="molecule type" value="Genomic_DNA"/>
</dbReference>
<dbReference type="AlphaFoldDB" id="A0A0N4XAC1"/>